<evidence type="ECO:0000313" key="4">
    <source>
        <dbReference type="EMBL" id="KAL3775942.1"/>
    </source>
</evidence>
<comment type="caution">
    <text evidence="4">The sequence shown here is derived from an EMBL/GenBank/DDBJ whole genome shotgun (WGS) entry which is preliminary data.</text>
</comment>
<feature type="transmembrane region" description="Helical" evidence="3">
    <location>
        <begin position="304"/>
        <end position="324"/>
    </location>
</feature>
<accession>A0ABD3NL66</accession>
<keyword evidence="5" id="KW-1185">Reference proteome</keyword>
<dbReference type="AlphaFoldDB" id="A0ABD3NL66"/>
<feature type="transmembrane region" description="Helical" evidence="3">
    <location>
        <begin position="541"/>
        <end position="559"/>
    </location>
</feature>
<keyword evidence="2" id="KW-0677">Repeat</keyword>
<name>A0ABD3NL66_9STRA</name>
<dbReference type="Proteomes" id="UP001530400">
    <property type="component" value="Unassembled WGS sequence"/>
</dbReference>
<gene>
    <name evidence="4" type="ORF">ACHAWO_011874</name>
</gene>
<keyword evidence="3" id="KW-0812">Transmembrane</keyword>
<feature type="transmembrane region" description="Helical" evidence="3">
    <location>
        <begin position="278"/>
        <end position="298"/>
    </location>
</feature>
<proteinExistence type="predicted"/>
<keyword evidence="1" id="KW-0813">Transport</keyword>
<evidence type="ECO:0000256" key="1">
    <source>
        <dbReference type="ARBA" id="ARBA00022448"/>
    </source>
</evidence>
<feature type="transmembrane region" description="Helical" evidence="3">
    <location>
        <begin position="657"/>
        <end position="675"/>
    </location>
</feature>
<dbReference type="PANTHER" id="PTHR12226:SF2">
    <property type="entry name" value="MANNOSE-P-DOLICHOL UTILIZATION DEFECT 1 PROTEIN"/>
    <property type="match status" value="1"/>
</dbReference>
<feature type="transmembrane region" description="Helical" evidence="3">
    <location>
        <begin position="502"/>
        <end position="521"/>
    </location>
</feature>
<feature type="transmembrane region" description="Helical" evidence="3">
    <location>
        <begin position="571"/>
        <end position="589"/>
    </location>
</feature>
<organism evidence="4 5">
    <name type="scientific">Cyclotella atomus</name>
    <dbReference type="NCBI Taxonomy" id="382360"/>
    <lineage>
        <taxon>Eukaryota</taxon>
        <taxon>Sar</taxon>
        <taxon>Stramenopiles</taxon>
        <taxon>Ochrophyta</taxon>
        <taxon>Bacillariophyta</taxon>
        <taxon>Coscinodiscophyceae</taxon>
        <taxon>Thalassiosirophycidae</taxon>
        <taxon>Stephanodiscales</taxon>
        <taxon>Stephanodiscaceae</taxon>
        <taxon>Cyclotella</taxon>
    </lineage>
</organism>
<reference evidence="4 5" key="1">
    <citation type="submission" date="2024-10" db="EMBL/GenBank/DDBJ databases">
        <title>Updated reference genomes for cyclostephanoid diatoms.</title>
        <authorList>
            <person name="Roberts W.R."/>
            <person name="Alverson A.J."/>
        </authorList>
    </citation>
    <scope>NUCLEOTIDE SEQUENCE [LARGE SCALE GENOMIC DNA]</scope>
    <source>
        <strain evidence="4 5">AJA010-31</strain>
    </source>
</reference>
<evidence type="ECO:0000313" key="5">
    <source>
        <dbReference type="Proteomes" id="UP001530400"/>
    </source>
</evidence>
<evidence type="ECO:0000256" key="2">
    <source>
        <dbReference type="ARBA" id="ARBA00022737"/>
    </source>
</evidence>
<dbReference type="EMBL" id="JALLPJ020001126">
    <property type="protein sequence ID" value="KAL3775942.1"/>
    <property type="molecule type" value="Genomic_DNA"/>
</dbReference>
<protein>
    <submittedName>
        <fullName evidence="4">Uncharacterized protein</fullName>
    </submittedName>
</protein>
<evidence type="ECO:0000256" key="3">
    <source>
        <dbReference type="SAM" id="Phobius"/>
    </source>
</evidence>
<keyword evidence="3" id="KW-0472">Membrane</keyword>
<sequence length="693" mass="78110">MKDHPEAPSSYHHVSPAELKKLKLYVQIQRIRSEQVGDSKHEHTFREIGWMEHIGHNEDESLSIFTRLNALDDALSMKIMASTMQRRGERNDMVLCTIKAYENGLVVATPAISTVESDFSANNLFLSSRGAQMIAQQGEPLTTYTVVASNGNQYCYCIECNIIGEPGRGFDLDQTIRQRNDFRRDVLCRQRELIRKDFENSGRLYQDCCRKWSNHASIEIISADGFLHPNILFSMTQPRLMIRYRLIKTSSEGNDVVVLKGHTDRVMKTPAIGSTIEFAVHFTATFVVIIFVLMFMLGGFDSSLWRAAVLSIVPLALVFSNTAFNNVSYHFNHQFTTMFNSEDSIITHDRFVLDLKAILLHNDIATVMGCGAVDVPTSPGDHDIDVVTWAPIASSSLGSSRSQLHHYYLGTTLDEIGATDPVPSSANEHDWMKNANLKLLSKHDLHTQGSGLIRARVSTSKNNFRREHTNRWDGSSQPPQRAFRETVDEVLNRVRQNKRHRMANHAAGLSVIAACGEVIMYSNAALYNFLRGNPFTAYGETMSLVIQTLVILGLIFWFRRSGADKIDISQMILALVGYLLYLFVVFTVLTTDTQYILMLYNPIVLVFSRGNQIIANYKQKQTGAQSLATTGLNLVGTLVRIGTTIKEVGWDLHILRAYGVSVTLNSMLFMQLILYKENTEIYLQSLKKKKKNA</sequence>
<keyword evidence="3" id="KW-1133">Transmembrane helix</keyword>
<dbReference type="PANTHER" id="PTHR12226">
    <property type="entry name" value="MANNOSE-P-DOLICHOL UTILIZATION DEFECT 1 LEC35 -RELATED"/>
    <property type="match status" value="1"/>
</dbReference>
<dbReference type="InterPro" id="IPR016817">
    <property type="entry name" value="MannP-dilichol_defect-1"/>
</dbReference>